<dbReference type="RefSeq" id="WP_054558175.1">
    <property type="nucleotide sequence ID" value="NZ_LDJX01000002.1"/>
</dbReference>
<evidence type="ECO:0000313" key="2">
    <source>
        <dbReference type="Proteomes" id="UP000050280"/>
    </source>
</evidence>
<comment type="caution">
    <text evidence="1">The sequence shown here is derived from an EMBL/GenBank/DDBJ whole genome shotgun (WGS) entry which is preliminary data.</text>
</comment>
<dbReference type="EMBL" id="LDJX01000002">
    <property type="protein sequence ID" value="KPM32525.1"/>
    <property type="molecule type" value="Genomic_DNA"/>
</dbReference>
<accession>A0A0P7B2M0</accession>
<protein>
    <submittedName>
        <fullName evidence="1">Uncharacterized protein</fullName>
    </submittedName>
</protein>
<sequence length="190" mass="22530">MTMILTKTQLIGKIYKAFEGVVLEDGVGLWEGQALDDRLENTAAYERLRAKDERLDWQKIPIVRLYECSSSISFHDAKGMRFHLPLYLLFALYVFMDEEEELHEDKDFTLWPPEIQFALTHNLESDYSKSRFSLLNTEQIACIVHFLEYTKGERERHCKQYRVKQNHLFNKNHEELKEAIAFWKVKALVP</sequence>
<gene>
    <name evidence="1" type="ORF">I595_943</name>
</gene>
<reference evidence="1 2" key="1">
    <citation type="submission" date="2015-09" db="EMBL/GenBank/DDBJ databases">
        <title>Genome sequence of the marine flavobacterium Croceitalea dokdonensis DOKDO 023 that contains proton- and sodium-pumping rhodopsins.</title>
        <authorList>
            <person name="Kwon S.-K."/>
            <person name="Lee H.K."/>
            <person name="Kwak M.-J."/>
            <person name="Kim J.F."/>
        </authorList>
    </citation>
    <scope>NUCLEOTIDE SEQUENCE [LARGE SCALE GENOMIC DNA]</scope>
    <source>
        <strain evidence="1 2">DOKDO 023</strain>
    </source>
</reference>
<dbReference type="STRING" id="1300341.I595_943"/>
<proteinExistence type="predicted"/>
<organism evidence="1 2">
    <name type="scientific">Croceitalea dokdonensis DOKDO 023</name>
    <dbReference type="NCBI Taxonomy" id="1300341"/>
    <lineage>
        <taxon>Bacteria</taxon>
        <taxon>Pseudomonadati</taxon>
        <taxon>Bacteroidota</taxon>
        <taxon>Flavobacteriia</taxon>
        <taxon>Flavobacteriales</taxon>
        <taxon>Flavobacteriaceae</taxon>
        <taxon>Croceitalea</taxon>
    </lineage>
</organism>
<dbReference type="Proteomes" id="UP000050280">
    <property type="component" value="Unassembled WGS sequence"/>
</dbReference>
<dbReference type="Pfam" id="PF20461">
    <property type="entry name" value="DUF6714"/>
    <property type="match status" value="1"/>
</dbReference>
<dbReference type="AlphaFoldDB" id="A0A0P7B2M0"/>
<evidence type="ECO:0000313" key="1">
    <source>
        <dbReference type="EMBL" id="KPM32525.1"/>
    </source>
</evidence>
<keyword evidence="2" id="KW-1185">Reference proteome</keyword>
<dbReference type="OrthoDB" id="197790at2"/>
<dbReference type="InterPro" id="IPR046560">
    <property type="entry name" value="DUF6714"/>
</dbReference>
<name>A0A0P7B2M0_9FLAO</name>